<protein>
    <submittedName>
        <fullName evidence="2">Cystathionine beta-lyase</fullName>
    </submittedName>
</protein>
<name>A0A6B3C9G7_9ACTN</name>
<dbReference type="EMBL" id="JAAGLU010000401">
    <property type="protein sequence ID" value="NEC93012.1"/>
    <property type="molecule type" value="Genomic_DNA"/>
</dbReference>
<sequence length="61" mass="6237">DATLTPDEKRDIIAYLDLQGDEAPGGIGLGSLGPVSEGLWAWVVGMGLLIGAAVWIGARSS</sequence>
<evidence type="ECO:0000256" key="1">
    <source>
        <dbReference type="SAM" id="Phobius"/>
    </source>
</evidence>
<dbReference type="AlphaFoldDB" id="A0A6B3C9G7"/>
<comment type="caution">
    <text evidence="2">The sequence shown here is derived from an EMBL/GenBank/DDBJ whole genome shotgun (WGS) entry which is preliminary data.</text>
</comment>
<organism evidence="2">
    <name type="scientific">Streptomyces sp. SID12501</name>
    <dbReference type="NCBI Taxonomy" id="2706042"/>
    <lineage>
        <taxon>Bacteria</taxon>
        <taxon>Bacillati</taxon>
        <taxon>Actinomycetota</taxon>
        <taxon>Actinomycetes</taxon>
        <taxon>Kitasatosporales</taxon>
        <taxon>Streptomycetaceae</taxon>
        <taxon>Streptomyces</taxon>
    </lineage>
</organism>
<evidence type="ECO:0000313" key="2">
    <source>
        <dbReference type="EMBL" id="NEC93012.1"/>
    </source>
</evidence>
<keyword evidence="2" id="KW-0456">Lyase</keyword>
<feature type="transmembrane region" description="Helical" evidence="1">
    <location>
        <begin position="39"/>
        <end position="58"/>
    </location>
</feature>
<accession>A0A6B3C9G7</accession>
<gene>
    <name evidence="2" type="ORF">G3I71_46460</name>
</gene>
<keyword evidence="1" id="KW-0812">Transmembrane</keyword>
<proteinExistence type="predicted"/>
<keyword evidence="1" id="KW-0472">Membrane</keyword>
<dbReference type="GO" id="GO:0016829">
    <property type="term" value="F:lyase activity"/>
    <property type="evidence" value="ECO:0007669"/>
    <property type="project" value="UniProtKB-KW"/>
</dbReference>
<reference evidence="2" key="1">
    <citation type="submission" date="2020-01" db="EMBL/GenBank/DDBJ databases">
        <title>Insect and environment-associated Actinomycetes.</title>
        <authorList>
            <person name="Currrie C."/>
            <person name="Chevrette M."/>
            <person name="Carlson C."/>
            <person name="Stubbendieck R."/>
            <person name="Wendt-Pienkowski E."/>
        </authorList>
    </citation>
    <scope>NUCLEOTIDE SEQUENCE</scope>
    <source>
        <strain evidence="2">SID12501</strain>
    </source>
</reference>
<feature type="non-terminal residue" evidence="2">
    <location>
        <position position="1"/>
    </location>
</feature>
<keyword evidence="1" id="KW-1133">Transmembrane helix</keyword>